<dbReference type="InterPro" id="IPR013078">
    <property type="entry name" value="His_Pase_superF_clade-1"/>
</dbReference>
<dbReference type="InterPro" id="IPR029033">
    <property type="entry name" value="His_PPase_superfam"/>
</dbReference>
<dbReference type="SMART" id="SM00855">
    <property type="entry name" value="PGAM"/>
    <property type="match status" value="1"/>
</dbReference>
<dbReference type="EMBL" id="JAROCA020000002">
    <property type="protein sequence ID" value="MDY0406775.1"/>
    <property type="molecule type" value="Genomic_DNA"/>
</dbReference>
<protein>
    <submittedName>
        <fullName evidence="1">Histidine phosphatase family protein</fullName>
    </submittedName>
</protein>
<sequence>MRKRIYIIRHCEAEGQSLKAPLTVNGLNQAAELANFFRNRKVERIISSPFTRAVQSIRPLGQRANINVEIDDRLSERVLSSVDLPDWFEKLKETFTDLDLKFEGGESSRKAMKRITEVVEEIFQSDSDNTVIVSHGNIISLLLKKYNPDFHFENWKALSNPDVFQIDDRNGQIVWKRIWNVNTETGGAFR</sequence>
<dbReference type="SUPFAM" id="SSF53254">
    <property type="entry name" value="Phosphoglycerate mutase-like"/>
    <property type="match status" value="1"/>
</dbReference>
<dbReference type="PANTHER" id="PTHR48100">
    <property type="entry name" value="BROAD-SPECIFICITY PHOSPHATASE YOR283W-RELATED"/>
    <property type="match status" value="1"/>
</dbReference>
<organism evidence="1 2">
    <name type="scientific">Tigheibacillus jepli</name>
    <dbReference type="NCBI Taxonomy" id="3035914"/>
    <lineage>
        <taxon>Bacteria</taxon>
        <taxon>Bacillati</taxon>
        <taxon>Bacillota</taxon>
        <taxon>Bacilli</taxon>
        <taxon>Bacillales</taxon>
        <taxon>Bacillaceae</taxon>
        <taxon>Tigheibacillus</taxon>
    </lineage>
</organism>
<accession>A0ABU5CKM0</accession>
<dbReference type="RefSeq" id="WP_306067791.1">
    <property type="nucleotide sequence ID" value="NZ_JAROCA020000002.1"/>
</dbReference>
<evidence type="ECO:0000313" key="2">
    <source>
        <dbReference type="Proteomes" id="UP001228376"/>
    </source>
</evidence>
<keyword evidence="2" id="KW-1185">Reference proteome</keyword>
<dbReference type="Proteomes" id="UP001228376">
    <property type="component" value="Unassembled WGS sequence"/>
</dbReference>
<dbReference type="Pfam" id="PF00300">
    <property type="entry name" value="His_Phos_1"/>
    <property type="match status" value="1"/>
</dbReference>
<dbReference type="InterPro" id="IPR050275">
    <property type="entry name" value="PGM_Phosphatase"/>
</dbReference>
<reference evidence="1 2" key="1">
    <citation type="submission" date="2023-10" db="EMBL/GenBank/DDBJ databases">
        <title>179-bfca-hs.</title>
        <authorList>
            <person name="Miliotis G."/>
            <person name="Sengupta P."/>
            <person name="Hameed A."/>
            <person name="Chuvochina M."/>
            <person name="Mcdonagh F."/>
            <person name="Simpson A.C."/>
            <person name="Singh N.K."/>
            <person name="Rekha P.D."/>
            <person name="Raman K."/>
            <person name="Hugenholtz P."/>
            <person name="Venkateswaran K."/>
        </authorList>
    </citation>
    <scope>NUCLEOTIDE SEQUENCE [LARGE SCALE GENOMIC DNA]</scope>
    <source>
        <strain evidence="1 2">179-BFC-A-HS</strain>
    </source>
</reference>
<comment type="caution">
    <text evidence="1">The sequence shown here is derived from an EMBL/GenBank/DDBJ whole genome shotgun (WGS) entry which is preliminary data.</text>
</comment>
<name>A0ABU5CKM0_9BACI</name>
<dbReference type="PANTHER" id="PTHR48100:SF1">
    <property type="entry name" value="HISTIDINE PHOSPHATASE FAMILY PROTEIN-RELATED"/>
    <property type="match status" value="1"/>
</dbReference>
<gene>
    <name evidence="1" type="ORF">P5G51_016680</name>
</gene>
<dbReference type="Gene3D" id="3.40.50.1240">
    <property type="entry name" value="Phosphoglycerate mutase-like"/>
    <property type="match status" value="1"/>
</dbReference>
<dbReference type="CDD" id="cd07067">
    <property type="entry name" value="HP_PGM_like"/>
    <property type="match status" value="1"/>
</dbReference>
<proteinExistence type="predicted"/>
<evidence type="ECO:0000313" key="1">
    <source>
        <dbReference type="EMBL" id="MDY0406775.1"/>
    </source>
</evidence>